<reference evidence="2" key="1">
    <citation type="journal article" date="2019" name="Int. J. Syst. Evol. Microbiol.">
        <title>The Global Catalogue of Microorganisms (GCM) 10K type strain sequencing project: providing services to taxonomists for standard genome sequencing and annotation.</title>
        <authorList>
            <consortium name="The Broad Institute Genomics Platform"/>
            <consortium name="The Broad Institute Genome Sequencing Center for Infectious Disease"/>
            <person name="Wu L."/>
            <person name="Ma J."/>
        </authorList>
    </citation>
    <scope>NUCLEOTIDE SEQUENCE [LARGE SCALE GENOMIC DNA]</scope>
    <source>
        <strain evidence="2">CGMCC 1.12859</strain>
    </source>
</reference>
<protein>
    <recommendedName>
        <fullName evidence="3">DUF4365 domain-containing protein</fullName>
    </recommendedName>
</protein>
<organism evidence="1 2">
    <name type="scientific">Kitasatospora paranensis</name>
    <dbReference type="NCBI Taxonomy" id="258053"/>
    <lineage>
        <taxon>Bacteria</taxon>
        <taxon>Bacillati</taxon>
        <taxon>Actinomycetota</taxon>
        <taxon>Actinomycetes</taxon>
        <taxon>Kitasatosporales</taxon>
        <taxon>Streptomycetaceae</taxon>
        <taxon>Kitasatospora</taxon>
    </lineage>
</organism>
<sequence length="304" mass="32286">MTLARELFRGSFPAEEAIVRELLRELPPAARYVSFNSHLGKATGADLLWWWVEPGGRGFGCLIQVRSLTRHAGVWRIGSDRRAHPDTQLTRLLYTSKHFDVPAALLLHPGTPTATATAGGSAEEAAAAEAAADDHQPYTRAAGLLPALTVRGDLRIRAAEAENAGLRLGGLDGPELLERAVPFASLLDPGTEPLPPLTTNEELARRGVHRPLRPLIAEPQSGAGAVARIIHDALQPQPPCAARTTDGTLLDGPERRSGFDAVAHLGHVAAGLRPTVPDDVHRALAGHGPARLARYVAGLVVVPL</sequence>
<evidence type="ECO:0000313" key="1">
    <source>
        <dbReference type="EMBL" id="MFC7179996.1"/>
    </source>
</evidence>
<dbReference type="EMBL" id="JBHTAJ010000015">
    <property type="protein sequence ID" value="MFC7179996.1"/>
    <property type="molecule type" value="Genomic_DNA"/>
</dbReference>
<dbReference type="Proteomes" id="UP001596435">
    <property type="component" value="Unassembled WGS sequence"/>
</dbReference>
<evidence type="ECO:0000313" key="2">
    <source>
        <dbReference type="Proteomes" id="UP001596435"/>
    </source>
</evidence>
<accession>A0ABW2FVU4</accession>
<gene>
    <name evidence="1" type="ORF">ACFQMG_10545</name>
</gene>
<proteinExistence type="predicted"/>
<comment type="caution">
    <text evidence="1">The sequence shown here is derived from an EMBL/GenBank/DDBJ whole genome shotgun (WGS) entry which is preliminary data.</text>
</comment>
<evidence type="ECO:0008006" key="3">
    <source>
        <dbReference type="Google" id="ProtNLM"/>
    </source>
</evidence>
<name>A0ABW2FVU4_9ACTN</name>
<keyword evidence="2" id="KW-1185">Reference proteome</keyword>